<protein>
    <recommendedName>
        <fullName evidence="4 9">2-dehydropantoate 2-reductase</fullName>
        <ecNumber evidence="9">1.1.1.169</ecNumber>
    </recommendedName>
    <alternativeName>
        <fullName evidence="9">Ketopantoate reductase</fullName>
    </alternativeName>
</protein>
<dbReference type="Proteomes" id="UP000192911">
    <property type="component" value="Unassembled WGS sequence"/>
</dbReference>
<comment type="pathway">
    <text evidence="2 9">Cofactor biosynthesis; (R)-pantothenate biosynthesis; (R)-pantoate from 3-methyl-2-oxobutanoate: step 2/2.</text>
</comment>
<evidence type="ECO:0000313" key="11">
    <source>
        <dbReference type="EMBL" id="SMF64165.1"/>
    </source>
</evidence>
<dbReference type="GO" id="GO:0015940">
    <property type="term" value="P:pantothenate biosynthetic process"/>
    <property type="evidence" value="ECO:0007669"/>
    <property type="project" value="UniProtKB-UniPathway"/>
</dbReference>
<evidence type="ECO:0000256" key="4">
    <source>
        <dbReference type="ARBA" id="ARBA00019465"/>
    </source>
</evidence>
<evidence type="ECO:0000256" key="3">
    <source>
        <dbReference type="ARBA" id="ARBA00007870"/>
    </source>
</evidence>
<proteinExistence type="inferred from homology"/>
<evidence type="ECO:0000259" key="10">
    <source>
        <dbReference type="Pfam" id="PF02558"/>
    </source>
</evidence>
<comment type="catalytic activity">
    <reaction evidence="8 9">
        <text>(R)-pantoate + NADP(+) = 2-dehydropantoate + NADPH + H(+)</text>
        <dbReference type="Rhea" id="RHEA:16233"/>
        <dbReference type="ChEBI" id="CHEBI:11561"/>
        <dbReference type="ChEBI" id="CHEBI:15378"/>
        <dbReference type="ChEBI" id="CHEBI:15980"/>
        <dbReference type="ChEBI" id="CHEBI:57783"/>
        <dbReference type="ChEBI" id="CHEBI:58349"/>
        <dbReference type="EC" id="1.1.1.169"/>
    </reaction>
</comment>
<dbReference type="Pfam" id="PF02558">
    <property type="entry name" value="ApbA"/>
    <property type="match status" value="1"/>
</dbReference>
<dbReference type="RefSeq" id="WP_085229402.1">
    <property type="nucleotide sequence ID" value="NZ_BSQD01000007.1"/>
</dbReference>
<evidence type="ECO:0000256" key="8">
    <source>
        <dbReference type="ARBA" id="ARBA00048793"/>
    </source>
</evidence>
<dbReference type="GeneID" id="95553295"/>
<dbReference type="InterPro" id="IPR013332">
    <property type="entry name" value="KPR_N"/>
</dbReference>
<dbReference type="InterPro" id="IPR036291">
    <property type="entry name" value="NAD(P)-bd_dom_sf"/>
</dbReference>
<keyword evidence="6 9" id="KW-0521">NADP</keyword>
<dbReference type="SUPFAM" id="SSF51735">
    <property type="entry name" value="NAD(P)-binding Rossmann-fold domains"/>
    <property type="match status" value="1"/>
</dbReference>
<dbReference type="PANTHER" id="PTHR21708">
    <property type="entry name" value="PROBABLE 2-DEHYDROPANTOATE 2-REDUCTASE"/>
    <property type="match status" value="1"/>
</dbReference>
<feature type="domain" description="Ketopantoate reductase N-terminal" evidence="10">
    <location>
        <begin position="3"/>
        <end position="152"/>
    </location>
</feature>
<dbReference type="AlphaFoldDB" id="A0A1X7G565"/>
<dbReference type="STRING" id="28094.SAMN06295900_113156"/>
<dbReference type="SUPFAM" id="SSF48179">
    <property type="entry name" value="6-phosphogluconate dehydrogenase C-terminal domain-like"/>
    <property type="match status" value="1"/>
</dbReference>
<gene>
    <name evidence="11" type="ORF">SAMN06295900_113156</name>
</gene>
<organism evidence="11 12">
    <name type="scientific">Trinickia caryophylli</name>
    <name type="common">Paraburkholderia caryophylli</name>
    <dbReference type="NCBI Taxonomy" id="28094"/>
    <lineage>
        <taxon>Bacteria</taxon>
        <taxon>Pseudomonadati</taxon>
        <taxon>Pseudomonadota</taxon>
        <taxon>Betaproteobacteria</taxon>
        <taxon>Burkholderiales</taxon>
        <taxon>Burkholderiaceae</taxon>
        <taxon>Trinickia</taxon>
    </lineage>
</organism>
<dbReference type="GO" id="GO:0008677">
    <property type="term" value="F:2-dehydropantoate 2-reductase activity"/>
    <property type="evidence" value="ECO:0007669"/>
    <property type="project" value="UniProtKB-EC"/>
</dbReference>
<keyword evidence="5 9" id="KW-0566">Pantothenate biosynthesis</keyword>
<reference evidence="12" key="1">
    <citation type="submission" date="2017-04" db="EMBL/GenBank/DDBJ databases">
        <authorList>
            <person name="Varghese N."/>
            <person name="Submissions S."/>
        </authorList>
    </citation>
    <scope>NUCLEOTIDE SEQUENCE [LARGE SCALE GENOMIC DNA]</scope>
    <source>
        <strain evidence="12">Ballard 720</strain>
    </source>
</reference>
<dbReference type="InterPro" id="IPR051402">
    <property type="entry name" value="KPR-Related"/>
</dbReference>
<evidence type="ECO:0000256" key="6">
    <source>
        <dbReference type="ARBA" id="ARBA00022857"/>
    </source>
</evidence>
<evidence type="ECO:0000256" key="9">
    <source>
        <dbReference type="RuleBase" id="RU362068"/>
    </source>
</evidence>
<dbReference type="OrthoDB" id="9796561at2"/>
<evidence type="ECO:0000256" key="5">
    <source>
        <dbReference type="ARBA" id="ARBA00022655"/>
    </source>
</evidence>
<dbReference type="GO" id="GO:0005737">
    <property type="term" value="C:cytoplasm"/>
    <property type="evidence" value="ECO:0007669"/>
    <property type="project" value="TreeGrafter"/>
</dbReference>
<comment type="function">
    <text evidence="1 9">Catalyzes the NADPH-dependent reduction of ketopantoate into pantoic acid.</text>
</comment>
<evidence type="ECO:0000256" key="2">
    <source>
        <dbReference type="ARBA" id="ARBA00004994"/>
    </source>
</evidence>
<dbReference type="PANTHER" id="PTHR21708:SF26">
    <property type="entry name" value="2-DEHYDROPANTOATE 2-REDUCTASE"/>
    <property type="match status" value="1"/>
</dbReference>
<dbReference type="InterPro" id="IPR013328">
    <property type="entry name" value="6PGD_dom2"/>
</dbReference>
<keyword evidence="7 9" id="KW-0560">Oxidoreductase</keyword>
<keyword evidence="12" id="KW-1185">Reference proteome</keyword>
<dbReference type="InterPro" id="IPR008927">
    <property type="entry name" value="6-PGluconate_DH-like_C_sf"/>
</dbReference>
<evidence type="ECO:0000256" key="7">
    <source>
        <dbReference type="ARBA" id="ARBA00023002"/>
    </source>
</evidence>
<evidence type="ECO:0000256" key="1">
    <source>
        <dbReference type="ARBA" id="ARBA00002919"/>
    </source>
</evidence>
<dbReference type="UniPathway" id="UPA00028">
    <property type="reaction ID" value="UER00004"/>
</dbReference>
<dbReference type="EC" id="1.1.1.169" evidence="9"/>
<accession>A0A1X7G565</accession>
<dbReference type="EMBL" id="FXAH01000013">
    <property type="protein sequence ID" value="SMF64165.1"/>
    <property type="molecule type" value="Genomic_DNA"/>
</dbReference>
<sequence length="306" mass="32068">MRILIVGAGAIGGYVGARLLAARKDVTFLVRPRRAAQLAQAGLRLESPLGSCAIPSVRCVTATTIDGTYGLVIIACKAFDLSDALTALSPAVGTATAVLPLLNGIAHIDDIAHAFGQERVLGGQCTLAASLAPEGGVRHLNDSHALTLGELDGTPSPRVDALASLFADAGFGAAASRHIRLEMWEKFAFVASAICMTVLTRVAPARRGDAAHGRLAAPILSEFRTIASSAGFALRPMALARARMILDAPEPTLADLIFDDLRSRAIESDRFLEDVLRHAQRGAAAAPLFADAHAALRSYRDTVHPA</sequence>
<evidence type="ECO:0000313" key="12">
    <source>
        <dbReference type="Proteomes" id="UP000192911"/>
    </source>
</evidence>
<dbReference type="InterPro" id="IPR003710">
    <property type="entry name" value="ApbA"/>
</dbReference>
<dbReference type="FunFam" id="3.40.50.720:FF:000307">
    <property type="entry name" value="2-dehydropantoate 2-reductase"/>
    <property type="match status" value="1"/>
</dbReference>
<dbReference type="Gene3D" id="1.10.1040.10">
    <property type="entry name" value="N-(1-d-carboxylethyl)-l-norvaline Dehydrogenase, domain 2"/>
    <property type="match status" value="1"/>
</dbReference>
<dbReference type="Gene3D" id="3.40.50.720">
    <property type="entry name" value="NAD(P)-binding Rossmann-like Domain"/>
    <property type="match status" value="1"/>
</dbReference>
<name>A0A1X7G565_TRICW</name>
<dbReference type="NCBIfam" id="TIGR00745">
    <property type="entry name" value="apbA_panE"/>
    <property type="match status" value="1"/>
</dbReference>
<comment type="similarity">
    <text evidence="3 9">Belongs to the ketopantoate reductase family.</text>
</comment>